<dbReference type="PANTHER" id="PTHR21561">
    <property type="entry name" value="INO80 COMPLEX SUBUNIT B"/>
    <property type="match status" value="1"/>
</dbReference>
<protein>
    <recommendedName>
        <fullName evidence="2">INO80 complex subunit B-like conserved region domain-containing protein</fullName>
    </recommendedName>
</protein>
<evidence type="ECO:0000259" key="2">
    <source>
        <dbReference type="SMART" id="SM01406"/>
    </source>
</evidence>
<dbReference type="InterPro" id="IPR006880">
    <property type="entry name" value="INO80B_C"/>
</dbReference>
<feature type="domain" description="INO80 complex subunit B-like conserved region" evidence="2">
    <location>
        <begin position="381"/>
        <end position="465"/>
    </location>
</feature>
<dbReference type="SMART" id="SM01406">
    <property type="entry name" value="PAPA-1"/>
    <property type="match status" value="1"/>
</dbReference>
<feature type="compositionally biased region" description="Basic and acidic residues" evidence="1">
    <location>
        <begin position="293"/>
        <end position="304"/>
    </location>
</feature>
<evidence type="ECO:0000256" key="1">
    <source>
        <dbReference type="SAM" id="MobiDB-lite"/>
    </source>
</evidence>
<feature type="compositionally biased region" description="Acidic residues" evidence="1">
    <location>
        <begin position="313"/>
        <end position="327"/>
    </location>
</feature>
<dbReference type="Pfam" id="PF04438">
    <property type="entry name" value="zf-HIT"/>
    <property type="match status" value="1"/>
</dbReference>
<feature type="compositionally biased region" description="Basic and acidic residues" evidence="1">
    <location>
        <begin position="375"/>
        <end position="410"/>
    </location>
</feature>
<dbReference type="PANTHER" id="PTHR21561:SF25">
    <property type="entry name" value="OS03G0811500 PROTEIN"/>
    <property type="match status" value="1"/>
</dbReference>
<sequence>MEGLKGCALDSAGNSIRKKRSNMPRRPRADDITGYDSTSRSALGVSAVDRVGGAAEFGGFKRSRTDDGASREHGDGSSRGHFENGGGSGSDFVRCSKGSLAPANWKSVKSVEESLDLHSRKKDNSAGNVRIVESRSLGNSGVNSDGLGNENKLRKVKLKVGGVTHTIHTKPALNGASGDGSGSSSSMKTSQSVDASRPRKKLVLQDSDDDNSPSEAVRKSKRVPKPRLLDEAFDDGNDDEEIRYLERLKTSKAAPDYATEYGDDGEERSKKHRKISMVLKTKAVGDQYDDDLEHGSSKDRDGTKNSRSKLVNEDADFVGEEDPASDGELEHKKEASLTSRQRALQSGKDISAGSGASLIEFPNGLPPAPSRKQKDKLSEVEQQIKKAEAAHKRKTQAEKAARESEAEAIRKILGQDSSRKKKEDKLQKRRDEIAQERTSNSALSSNTVRWVIGPTGTVVIFPNEIGLPNIFDSKPCSYPPPRAKCAGPSCTNTYRYRDSKSNLPLCSLQCYKAIHEQMQPVSTC</sequence>
<evidence type="ECO:0000313" key="3">
    <source>
        <dbReference type="EMBL" id="MCL7037096.1"/>
    </source>
</evidence>
<feature type="compositionally biased region" description="Low complexity" evidence="1">
    <location>
        <begin position="182"/>
        <end position="192"/>
    </location>
</feature>
<comment type="caution">
    <text evidence="3">The sequence shown here is derived from an EMBL/GenBank/DDBJ whole genome shotgun (WGS) entry which is preliminary data.</text>
</comment>
<keyword evidence="4" id="KW-1185">Reference proteome</keyword>
<feature type="compositionally biased region" description="Acidic residues" evidence="1">
    <location>
        <begin position="231"/>
        <end position="241"/>
    </location>
</feature>
<feature type="compositionally biased region" description="Basic and acidic residues" evidence="1">
    <location>
        <begin position="109"/>
        <end position="124"/>
    </location>
</feature>
<feature type="compositionally biased region" description="Basic and acidic residues" evidence="1">
    <location>
        <begin position="63"/>
        <end position="82"/>
    </location>
</feature>
<reference evidence="3" key="1">
    <citation type="submission" date="2022-03" db="EMBL/GenBank/DDBJ databases">
        <title>A functionally conserved STORR gene fusion in Papaver species that diverged 16.8 million years ago.</title>
        <authorList>
            <person name="Catania T."/>
        </authorList>
    </citation>
    <scope>NUCLEOTIDE SEQUENCE</scope>
    <source>
        <strain evidence="3">S-191538</strain>
    </source>
</reference>
<dbReference type="InterPro" id="IPR029523">
    <property type="entry name" value="INO80B/Ies2"/>
</dbReference>
<dbReference type="InterPro" id="IPR007529">
    <property type="entry name" value="Znf_HIT"/>
</dbReference>
<name>A0AA41SJ37_PAPNU</name>
<feature type="compositionally biased region" description="Basic residues" evidence="1">
    <location>
        <begin position="16"/>
        <end position="26"/>
    </location>
</feature>
<dbReference type="CDD" id="cd23021">
    <property type="entry name" value="zf-HIT_IN80B"/>
    <property type="match status" value="1"/>
</dbReference>
<dbReference type="EMBL" id="JAJJMA010175107">
    <property type="protein sequence ID" value="MCL7037096.1"/>
    <property type="molecule type" value="Genomic_DNA"/>
</dbReference>
<organism evidence="3 4">
    <name type="scientific">Papaver nudicaule</name>
    <name type="common">Iceland poppy</name>
    <dbReference type="NCBI Taxonomy" id="74823"/>
    <lineage>
        <taxon>Eukaryota</taxon>
        <taxon>Viridiplantae</taxon>
        <taxon>Streptophyta</taxon>
        <taxon>Embryophyta</taxon>
        <taxon>Tracheophyta</taxon>
        <taxon>Spermatophyta</taxon>
        <taxon>Magnoliopsida</taxon>
        <taxon>Ranunculales</taxon>
        <taxon>Papaveraceae</taxon>
        <taxon>Papaveroideae</taxon>
        <taxon>Papaver</taxon>
    </lineage>
</organism>
<dbReference type="AlphaFoldDB" id="A0AA41SJ37"/>
<proteinExistence type="predicted"/>
<dbReference type="GO" id="GO:0006338">
    <property type="term" value="P:chromatin remodeling"/>
    <property type="evidence" value="ECO:0007669"/>
    <property type="project" value="InterPro"/>
</dbReference>
<evidence type="ECO:0000313" key="4">
    <source>
        <dbReference type="Proteomes" id="UP001177140"/>
    </source>
</evidence>
<feature type="region of interest" description="Disordered" evidence="1">
    <location>
        <begin position="1"/>
        <end position="440"/>
    </location>
</feature>
<accession>A0AA41SJ37</accession>
<dbReference type="Proteomes" id="UP001177140">
    <property type="component" value="Unassembled WGS sequence"/>
</dbReference>
<dbReference type="CDD" id="cd22249">
    <property type="entry name" value="UDM1_RNF168_RNF169-like"/>
    <property type="match status" value="1"/>
</dbReference>
<feature type="compositionally biased region" description="Basic and acidic residues" evidence="1">
    <location>
        <begin position="417"/>
        <end position="435"/>
    </location>
</feature>
<dbReference type="Pfam" id="PF04795">
    <property type="entry name" value="PAPA-1"/>
    <property type="match status" value="1"/>
</dbReference>
<dbReference type="GO" id="GO:0031011">
    <property type="term" value="C:Ino80 complex"/>
    <property type="evidence" value="ECO:0007669"/>
    <property type="project" value="InterPro"/>
</dbReference>
<gene>
    <name evidence="3" type="ORF">MKW94_030254</name>
</gene>